<dbReference type="AlphaFoldDB" id="A0A317DFY0"/>
<keyword evidence="2" id="KW-1185">Reference proteome</keyword>
<organism evidence="1 2">
    <name type="scientific">Micromonospora acroterricola</name>
    <dbReference type="NCBI Taxonomy" id="2202421"/>
    <lineage>
        <taxon>Bacteria</taxon>
        <taxon>Bacillati</taxon>
        <taxon>Actinomycetota</taxon>
        <taxon>Actinomycetes</taxon>
        <taxon>Micromonosporales</taxon>
        <taxon>Micromonosporaceae</taxon>
        <taxon>Micromonospora</taxon>
    </lineage>
</organism>
<dbReference type="RefSeq" id="WP_109815517.1">
    <property type="nucleotide sequence ID" value="NZ_QGKR01000056.1"/>
</dbReference>
<dbReference type="EMBL" id="QGKR01000056">
    <property type="protein sequence ID" value="PWR13659.1"/>
    <property type="molecule type" value="Genomic_DNA"/>
</dbReference>
<name>A0A317DFY0_9ACTN</name>
<evidence type="ECO:0000313" key="1">
    <source>
        <dbReference type="EMBL" id="PWR13659.1"/>
    </source>
</evidence>
<gene>
    <name evidence="1" type="ORF">DKT68_00775</name>
</gene>
<protein>
    <submittedName>
        <fullName evidence="1">Uncharacterized protein</fullName>
    </submittedName>
</protein>
<accession>A0A317DFY0</accession>
<sequence>MKRRLFTFSSGSTARVTCKHCGWASQGRGDAQKVFDRSNNHECAGVESYAAMLARHTAEGGDPR</sequence>
<proteinExistence type="predicted"/>
<evidence type="ECO:0000313" key="2">
    <source>
        <dbReference type="Proteomes" id="UP000245410"/>
    </source>
</evidence>
<reference evidence="1 2" key="1">
    <citation type="submission" date="2018-05" db="EMBL/GenBank/DDBJ databases">
        <title>Micromonospora atacamensis sp. nov., a novel actinobacteria isolated from high altitude Atacama Desert soil.</title>
        <authorList>
            <person name="Carro L."/>
            <person name="Golinska P."/>
            <person name="Klenk H.-P."/>
            <person name="Goodfellow M."/>
        </authorList>
    </citation>
    <scope>NUCLEOTIDE SEQUENCE [LARGE SCALE GENOMIC DNA]</scope>
    <source>
        <strain evidence="1 2">5R2A7</strain>
    </source>
</reference>
<dbReference type="Proteomes" id="UP000245410">
    <property type="component" value="Unassembled WGS sequence"/>
</dbReference>
<comment type="caution">
    <text evidence="1">The sequence shown here is derived from an EMBL/GenBank/DDBJ whole genome shotgun (WGS) entry which is preliminary data.</text>
</comment>